<feature type="signal peptide" evidence="4">
    <location>
        <begin position="1"/>
        <end position="27"/>
    </location>
</feature>
<feature type="chain" id="PRO_5022850382" evidence="4">
    <location>
        <begin position="28"/>
        <end position="332"/>
    </location>
</feature>
<keyword evidence="3" id="KW-0998">Cell outer membrane</keyword>
<keyword evidence="6" id="KW-1185">Reference proteome</keyword>
<evidence type="ECO:0000313" key="5">
    <source>
        <dbReference type="EMBL" id="TXS90529.1"/>
    </source>
</evidence>
<accession>A0A5C8ZS17</accession>
<dbReference type="Pfam" id="PF11383">
    <property type="entry name" value="DUF3187"/>
    <property type="match status" value="1"/>
</dbReference>
<dbReference type="RefSeq" id="WP_148065055.1">
    <property type="nucleotide sequence ID" value="NZ_VRYZ01000006.1"/>
</dbReference>
<comment type="caution">
    <text evidence="5">The sequence shown here is derived from an EMBL/GenBank/DDBJ whole genome shotgun (WGS) entry which is preliminary data.</text>
</comment>
<reference evidence="5 6" key="1">
    <citation type="submission" date="2019-08" db="EMBL/GenBank/DDBJ databases">
        <title>Parahaliea maris sp. nov., isolated from the surface seawater.</title>
        <authorList>
            <person name="Liu Y."/>
        </authorList>
    </citation>
    <scope>NUCLEOTIDE SEQUENCE [LARGE SCALE GENOMIC DNA]</scope>
    <source>
        <strain evidence="5 6">S2-26</strain>
    </source>
</reference>
<evidence type="ECO:0000256" key="1">
    <source>
        <dbReference type="ARBA" id="ARBA00004442"/>
    </source>
</evidence>
<evidence type="ECO:0000256" key="3">
    <source>
        <dbReference type="ARBA" id="ARBA00023237"/>
    </source>
</evidence>
<keyword evidence="2" id="KW-0472">Membrane</keyword>
<gene>
    <name evidence="5" type="ORF">FVW59_14425</name>
</gene>
<dbReference type="Gene3D" id="2.40.170.20">
    <property type="entry name" value="TonB-dependent receptor, beta-barrel domain"/>
    <property type="match status" value="1"/>
</dbReference>
<name>A0A5C8ZS17_9GAMM</name>
<dbReference type="AlphaFoldDB" id="A0A5C8ZS17"/>
<dbReference type="EMBL" id="VRYZ01000006">
    <property type="protein sequence ID" value="TXS90529.1"/>
    <property type="molecule type" value="Genomic_DNA"/>
</dbReference>
<dbReference type="OrthoDB" id="7059736at2"/>
<proteinExistence type="predicted"/>
<dbReference type="InterPro" id="IPR021523">
    <property type="entry name" value="DUF3187"/>
</dbReference>
<comment type="subcellular location">
    <subcellularLocation>
        <location evidence="1">Cell outer membrane</location>
    </subcellularLocation>
</comment>
<dbReference type="Proteomes" id="UP000321933">
    <property type="component" value="Unassembled WGS sequence"/>
</dbReference>
<protein>
    <submittedName>
        <fullName evidence="5">DUF3187 family protein</fullName>
    </submittedName>
</protein>
<keyword evidence="4" id="KW-0732">Signal</keyword>
<dbReference type="InterPro" id="IPR036942">
    <property type="entry name" value="Beta-barrel_TonB_sf"/>
</dbReference>
<evidence type="ECO:0000256" key="2">
    <source>
        <dbReference type="ARBA" id="ARBA00023136"/>
    </source>
</evidence>
<organism evidence="5 6">
    <name type="scientific">Parahaliea aestuarii</name>
    <dbReference type="NCBI Taxonomy" id="1852021"/>
    <lineage>
        <taxon>Bacteria</taxon>
        <taxon>Pseudomonadati</taxon>
        <taxon>Pseudomonadota</taxon>
        <taxon>Gammaproteobacteria</taxon>
        <taxon>Cellvibrionales</taxon>
        <taxon>Halieaceae</taxon>
        <taxon>Parahaliea</taxon>
    </lineage>
</organism>
<dbReference type="GO" id="GO:0009279">
    <property type="term" value="C:cell outer membrane"/>
    <property type="evidence" value="ECO:0007669"/>
    <property type="project" value="UniProtKB-SubCell"/>
</dbReference>
<dbReference type="SUPFAM" id="SSF56935">
    <property type="entry name" value="Porins"/>
    <property type="match status" value="1"/>
</dbReference>
<sequence>MARPFPAAAAGTLLAACCAATSLPLSAAGEEPLYVKNLSPVAGLVGLPSQRSAAVGEAGAWQLALHGSVASHYVSDRGAREALNLDGETQRLALELRYAFAPDWELQLELPWLRQDAGFLDSAIDGWHDFWGMPDGGRGEAPGDVLDYRYADPGLRFALEDDGSGIGDASLALQHAFYRGETATLSVAAGYKFGSGDARDFTGSGEGDVYVALRASGADLAGLPLDWHAQAGYLRAGEVAMLGPRQERDLWFAGGALSWRFAGDWRLLGQFDAHAAPIDSAIDALGSTAMMLSAGLRWHPAPDWSLDFAVIEDIAVETAPDVVFQFDLRYRP</sequence>
<dbReference type="PROSITE" id="PS51257">
    <property type="entry name" value="PROKAR_LIPOPROTEIN"/>
    <property type="match status" value="1"/>
</dbReference>
<evidence type="ECO:0000256" key="4">
    <source>
        <dbReference type="SAM" id="SignalP"/>
    </source>
</evidence>
<evidence type="ECO:0000313" key="6">
    <source>
        <dbReference type="Proteomes" id="UP000321933"/>
    </source>
</evidence>